<dbReference type="Pfam" id="PF18891">
    <property type="entry name" value="FANCL_d3"/>
    <property type="match status" value="1"/>
</dbReference>
<dbReference type="GO" id="GO:0036297">
    <property type="term" value="P:interstrand cross-link repair"/>
    <property type="evidence" value="ECO:0007669"/>
    <property type="project" value="InterPro"/>
</dbReference>
<gene>
    <name evidence="5" type="ORF">BC936DRAFT_138748</name>
</gene>
<dbReference type="InterPro" id="IPR016135">
    <property type="entry name" value="UBQ-conjugating_enzyme/RWD"/>
</dbReference>
<dbReference type="GO" id="GO:0006513">
    <property type="term" value="P:protein monoubiquitination"/>
    <property type="evidence" value="ECO:0007669"/>
    <property type="project" value="TreeGrafter"/>
</dbReference>
<evidence type="ECO:0000256" key="1">
    <source>
        <dbReference type="SAM" id="MobiDB-lite"/>
    </source>
</evidence>
<dbReference type="CDD" id="cd23831">
    <property type="entry name" value="DRWD-N_FANCL"/>
    <property type="match status" value="1"/>
</dbReference>
<dbReference type="PANTHER" id="PTHR13206:SF0">
    <property type="entry name" value="E3 UBIQUITIN-PROTEIN LIGASE FANCL"/>
    <property type="match status" value="1"/>
</dbReference>
<accession>A0A433DI79</accession>
<protein>
    <submittedName>
        <fullName evidence="5">WD-repeat region-domain-containing protein</fullName>
    </submittedName>
</protein>
<evidence type="ECO:0000259" key="3">
    <source>
        <dbReference type="Pfam" id="PF18890"/>
    </source>
</evidence>
<feature type="domain" description="Fanconi anemia complex subunit FancL WD-repeat containing" evidence="2">
    <location>
        <begin position="68"/>
        <end position="131"/>
    </location>
</feature>
<dbReference type="EMBL" id="RBNI01001367">
    <property type="protein sequence ID" value="RUP50519.1"/>
    <property type="molecule type" value="Genomic_DNA"/>
</dbReference>
<dbReference type="GO" id="GO:0061630">
    <property type="term" value="F:ubiquitin protein ligase activity"/>
    <property type="evidence" value="ECO:0007669"/>
    <property type="project" value="TreeGrafter"/>
</dbReference>
<dbReference type="InterPro" id="IPR043898">
    <property type="entry name" value="FANCL_d2"/>
</dbReference>
<dbReference type="AlphaFoldDB" id="A0A433DI79"/>
<evidence type="ECO:0000313" key="5">
    <source>
        <dbReference type="EMBL" id="RUP50519.1"/>
    </source>
</evidence>
<dbReference type="InterPro" id="IPR043003">
    <property type="entry name" value="FANCL_d3_sf"/>
</dbReference>
<dbReference type="Pfam" id="PF18890">
    <property type="entry name" value="FANCL_d2"/>
    <property type="match status" value="1"/>
</dbReference>
<dbReference type="CDD" id="cd23786">
    <property type="entry name" value="ELF_FANCL"/>
    <property type="match status" value="1"/>
</dbReference>
<dbReference type="Gene3D" id="3.10.110.20">
    <property type="entry name" value="RWD domain-like"/>
    <property type="match status" value="1"/>
</dbReference>
<dbReference type="InterPro" id="IPR026848">
    <property type="entry name" value="Fancl"/>
</dbReference>
<evidence type="ECO:0000313" key="6">
    <source>
        <dbReference type="Proteomes" id="UP000268093"/>
    </source>
</evidence>
<dbReference type="Proteomes" id="UP000268093">
    <property type="component" value="Unassembled WGS sequence"/>
</dbReference>
<reference evidence="5 6" key="1">
    <citation type="journal article" date="2018" name="New Phytol.">
        <title>Phylogenomics of Endogonaceae and evolution of mycorrhizas within Mucoromycota.</title>
        <authorList>
            <person name="Chang Y."/>
            <person name="Desiro A."/>
            <person name="Na H."/>
            <person name="Sandor L."/>
            <person name="Lipzen A."/>
            <person name="Clum A."/>
            <person name="Barry K."/>
            <person name="Grigoriev I.V."/>
            <person name="Martin F.M."/>
            <person name="Stajich J.E."/>
            <person name="Smith M.E."/>
            <person name="Bonito G."/>
            <person name="Spatafora J.W."/>
        </authorList>
    </citation>
    <scope>NUCLEOTIDE SEQUENCE [LARGE SCALE GENOMIC DNA]</scope>
    <source>
        <strain evidence="5 6">GMNB39</strain>
    </source>
</reference>
<feature type="domain" description="FANCL UBC-like" evidence="3">
    <location>
        <begin position="186"/>
        <end position="272"/>
    </location>
</feature>
<dbReference type="InterPro" id="IPR019162">
    <property type="entry name" value="FancL_WD-rpt_cont_dom"/>
</dbReference>
<proteinExistence type="predicted"/>
<keyword evidence="6" id="KW-1185">Reference proteome</keyword>
<evidence type="ECO:0000259" key="4">
    <source>
        <dbReference type="Pfam" id="PF18891"/>
    </source>
</evidence>
<comment type="caution">
    <text evidence="5">The sequence shown here is derived from an EMBL/GenBank/DDBJ whole genome shotgun (WGS) entry which is preliminary data.</text>
</comment>
<dbReference type="PANTHER" id="PTHR13206">
    <property type="entry name" value="UBIQUITIN LIGASE PROTEIN PHF9 FANCONI ANEMIA GROUP L PROTEIN"/>
    <property type="match status" value="1"/>
</dbReference>
<feature type="region of interest" description="Disordered" evidence="1">
    <location>
        <begin position="313"/>
        <end position="348"/>
    </location>
</feature>
<dbReference type="GO" id="GO:0043240">
    <property type="term" value="C:Fanconi anaemia nuclear complex"/>
    <property type="evidence" value="ECO:0007669"/>
    <property type="project" value="InterPro"/>
</dbReference>
<feature type="domain" description="FANCL UBC-like" evidence="4">
    <location>
        <begin position="277"/>
        <end position="308"/>
    </location>
</feature>
<dbReference type="InterPro" id="IPR044037">
    <property type="entry name" value="FANCL_d3"/>
</dbReference>
<dbReference type="OrthoDB" id="10263265at2759"/>
<organism evidence="5 6">
    <name type="scientific">Jimgerdemannia flammicorona</name>
    <dbReference type="NCBI Taxonomy" id="994334"/>
    <lineage>
        <taxon>Eukaryota</taxon>
        <taxon>Fungi</taxon>
        <taxon>Fungi incertae sedis</taxon>
        <taxon>Mucoromycota</taxon>
        <taxon>Mucoromycotina</taxon>
        <taxon>Endogonomycetes</taxon>
        <taxon>Endogonales</taxon>
        <taxon>Endogonaceae</taxon>
        <taxon>Jimgerdemannia</taxon>
    </lineage>
</organism>
<sequence length="348" mass="38734">MSFGGLVEMSVPSHASCPVTVNTLYAILPYGFSFGRSNRRGVSWIHIFAGVYSHYIPVLSPQMNFINSFQGQDFQLEIHLPNPDTTILRHAKLYVCPELRRLVAGQDKAIKQRLDQCSDVASFLVDLKDLLVGTRTRFDLAFPSGRKPRTPWHVGLIYPWFFSQERTLPATTTPSAAKPTALPSPDYYTTLLSELESIGWHRVHDIDPSLAEFSIHITDTSRRTHKLHVRLPATYPFSAPAITADLPVAAAGAEGKGKRLAALVEHFTGEVKRYADLWDCLDDLDGQTWRLEPEKPTRAEAWRRLALGGLQPLLSPARPRPDGSTCGPYDPPLRPRAAYCAPSRSHGA</sequence>
<dbReference type="Pfam" id="PF09765">
    <property type="entry name" value="FANCL_d1"/>
    <property type="match status" value="1"/>
</dbReference>
<name>A0A433DI79_9FUNG</name>
<dbReference type="Gene3D" id="3.10.110.10">
    <property type="entry name" value="Ubiquitin Conjugating Enzyme"/>
    <property type="match status" value="1"/>
</dbReference>
<evidence type="ECO:0000259" key="2">
    <source>
        <dbReference type="Pfam" id="PF09765"/>
    </source>
</evidence>